<protein>
    <submittedName>
        <fullName evidence="6">ABC transporter ATP-binding protein</fullName>
    </submittedName>
</protein>
<dbReference type="GO" id="GO:0005524">
    <property type="term" value="F:ATP binding"/>
    <property type="evidence" value="ECO:0007669"/>
    <property type="project" value="UniProtKB-KW"/>
</dbReference>
<dbReference type="InterPro" id="IPR050763">
    <property type="entry name" value="ABC_transporter_ATP-binding"/>
</dbReference>
<evidence type="ECO:0000313" key="7">
    <source>
        <dbReference type="Proteomes" id="UP000830835"/>
    </source>
</evidence>
<dbReference type="PANTHER" id="PTHR42711">
    <property type="entry name" value="ABC TRANSPORTER ATP-BINDING PROTEIN"/>
    <property type="match status" value="1"/>
</dbReference>
<evidence type="ECO:0000313" key="6">
    <source>
        <dbReference type="EMBL" id="MCJ2543344.1"/>
    </source>
</evidence>
<reference evidence="6" key="1">
    <citation type="submission" date="2021-02" db="EMBL/GenBank/DDBJ databases">
        <title>The CRISPR/cas machinery reduction and long-range gene transfer in the hot spring cyanobacterium Synechococcus.</title>
        <authorList>
            <person name="Dvorak P."/>
            <person name="Jahodarova E."/>
            <person name="Hasler P."/>
            <person name="Poulickova A."/>
        </authorList>
    </citation>
    <scope>NUCLEOTIDE SEQUENCE</scope>
    <source>
        <strain evidence="6">Rupite</strain>
    </source>
</reference>
<comment type="similarity">
    <text evidence="1">Belongs to the ABC transporter superfamily.</text>
</comment>
<dbReference type="Gene3D" id="3.40.50.300">
    <property type="entry name" value="P-loop containing nucleotide triphosphate hydrolases"/>
    <property type="match status" value="1"/>
</dbReference>
<evidence type="ECO:0000256" key="3">
    <source>
        <dbReference type="ARBA" id="ARBA00022741"/>
    </source>
</evidence>
<dbReference type="PANTHER" id="PTHR42711:SF5">
    <property type="entry name" value="ABC TRANSPORTER ATP-BINDING PROTEIN NATA"/>
    <property type="match status" value="1"/>
</dbReference>
<evidence type="ECO:0000256" key="1">
    <source>
        <dbReference type="ARBA" id="ARBA00005417"/>
    </source>
</evidence>
<evidence type="ECO:0000259" key="5">
    <source>
        <dbReference type="PROSITE" id="PS50893"/>
    </source>
</evidence>
<evidence type="ECO:0000256" key="4">
    <source>
        <dbReference type="ARBA" id="ARBA00022840"/>
    </source>
</evidence>
<dbReference type="CDD" id="cd03230">
    <property type="entry name" value="ABC_DR_subfamily_A"/>
    <property type="match status" value="1"/>
</dbReference>
<keyword evidence="7" id="KW-1185">Reference proteome</keyword>
<keyword evidence="4 6" id="KW-0067">ATP-binding</keyword>
<name>A0ABT0CC93_THEVL</name>
<dbReference type="Proteomes" id="UP000830835">
    <property type="component" value="Unassembled WGS sequence"/>
</dbReference>
<proteinExistence type="inferred from homology"/>
<dbReference type="SMART" id="SM00382">
    <property type="entry name" value="AAA"/>
    <property type="match status" value="1"/>
</dbReference>
<dbReference type="InterPro" id="IPR003593">
    <property type="entry name" value="AAA+_ATPase"/>
</dbReference>
<dbReference type="Pfam" id="PF00005">
    <property type="entry name" value="ABC_tran"/>
    <property type="match status" value="1"/>
</dbReference>
<evidence type="ECO:0000256" key="2">
    <source>
        <dbReference type="ARBA" id="ARBA00022448"/>
    </source>
</evidence>
<keyword evidence="2" id="KW-0813">Transport</keyword>
<accession>A0ABT0CC93</accession>
<gene>
    <name evidence="6" type="ORF">JX360_10570</name>
</gene>
<organism evidence="6 7">
    <name type="scientific">Thermostichus vulcanus str. 'Rupite'</name>
    <dbReference type="NCBI Taxonomy" id="2813851"/>
    <lineage>
        <taxon>Bacteria</taxon>
        <taxon>Bacillati</taxon>
        <taxon>Cyanobacteriota</taxon>
        <taxon>Cyanophyceae</taxon>
        <taxon>Thermostichales</taxon>
        <taxon>Thermostichaceae</taxon>
        <taxon>Thermostichus</taxon>
    </lineage>
</organism>
<dbReference type="SUPFAM" id="SSF52540">
    <property type="entry name" value="P-loop containing nucleoside triphosphate hydrolases"/>
    <property type="match status" value="1"/>
</dbReference>
<dbReference type="PROSITE" id="PS50893">
    <property type="entry name" value="ABC_TRANSPORTER_2"/>
    <property type="match status" value="1"/>
</dbReference>
<dbReference type="InterPro" id="IPR027417">
    <property type="entry name" value="P-loop_NTPase"/>
</dbReference>
<keyword evidence="3" id="KW-0547">Nucleotide-binding</keyword>
<dbReference type="InterPro" id="IPR003439">
    <property type="entry name" value="ABC_transporter-like_ATP-bd"/>
</dbReference>
<sequence length="311" mass="33890">MKALEAEHLKKSYQQGGKTVQAVVDVSLAIAAGEVLAFLGPNGAGKTTTIKMIAGLIRPDAGRVRIVGRDPHREEQALAQVGAVLEGNRNLYWRLTPLQNLEYFGVLRGLTAKTARQRGLELLETFGLMEKQGVAVQTLSRGMQQKLAIATALIHRPALLLLDEPTLGLDVEAAQTVKSLIRHIAAAGQAILLTTHQLDIAEVLSDQVAVIQQGVIIAQAPTRELIRHFAGAASTYHIELEQAIDSERATQLGSLGVVVEEPHRLRFTGSSEELYRILDKMNPIPLLSIKRAEADLTHVFLKLLRKGNRQG</sequence>
<dbReference type="EMBL" id="JAFIRA010000026">
    <property type="protein sequence ID" value="MCJ2543344.1"/>
    <property type="molecule type" value="Genomic_DNA"/>
</dbReference>
<dbReference type="RefSeq" id="WP_244350621.1">
    <property type="nucleotide sequence ID" value="NZ_JAFIRA010000026.1"/>
</dbReference>
<comment type="caution">
    <text evidence="6">The sequence shown here is derived from an EMBL/GenBank/DDBJ whole genome shotgun (WGS) entry which is preliminary data.</text>
</comment>
<feature type="domain" description="ABC transporter" evidence="5">
    <location>
        <begin position="4"/>
        <end position="238"/>
    </location>
</feature>